<organism evidence="2 3">
    <name type="scientific">Modicella reniformis</name>
    <dbReference type="NCBI Taxonomy" id="1440133"/>
    <lineage>
        <taxon>Eukaryota</taxon>
        <taxon>Fungi</taxon>
        <taxon>Fungi incertae sedis</taxon>
        <taxon>Mucoromycota</taxon>
        <taxon>Mortierellomycotina</taxon>
        <taxon>Mortierellomycetes</taxon>
        <taxon>Mortierellales</taxon>
        <taxon>Mortierellaceae</taxon>
        <taxon>Modicella</taxon>
    </lineage>
</organism>
<accession>A0A9P6MIJ9</accession>
<dbReference type="Proteomes" id="UP000749646">
    <property type="component" value="Unassembled WGS sequence"/>
</dbReference>
<sequence length="118" mass="13429">MNSEIESKVKRAAANKVGGMRVPAADHPVPVVRKDHEKKAQDKDADKNSNEEESELEKLERFEYEKQTRLAAGERLARMQENHPKNEANNNFRQNQNIQVNQPILHNHQKSGGGIAQH</sequence>
<feature type="region of interest" description="Disordered" evidence="1">
    <location>
        <begin position="80"/>
        <end position="118"/>
    </location>
</feature>
<dbReference type="AlphaFoldDB" id="A0A9P6MIJ9"/>
<gene>
    <name evidence="2" type="ORF">BGZ65_001939</name>
</gene>
<evidence type="ECO:0000256" key="1">
    <source>
        <dbReference type="SAM" id="MobiDB-lite"/>
    </source>
</evidence>
<feature type="compositionally biased region" description="Low complexity" evidence="1">
    <location>
        <begin position="87"/>
        <end position="102"/>
    </location>
</feature>
<name>A0A9P6MIJ9_9FUNG</name>
<evidence type="ECO:0000313" key="3">
    <source>
        <dbReference type="Proteomes" id="UP000749646"/>
    </source>
</evidence>
<comment type="caution">
    <text evidence="2">The sequence shown here is derived from an EMBL/GenBank/DDBJ whole genome shotgun (WGS) entry which is preliminary data.</text>
</comment>
<feature type="region of interest" description="Disordered" evidence="1">
    <location>
        <begin position="1"/>
        <end position="62"/>
    </location>
</feature>
<reference evidence="2" key="1">
    <citation type="journal article" date="2020" name="Fungal Divers.">
        <title>Resolving the Mortierellaceae phylogeny through synthesis of multi-gene phylogenetics and phylogenomics.</title>
        <authorList>
            <person name="Vandepol N."/>
            <person name="Liber J."/>
            <person name="Desiro A."/>
            <person name="Na H."/>
            <person name="Kennedy M."/>
            <person name="Barry K."/>
            <person name="Grigoriev I.V."/>
            <person name="Miller A.N."/>
            <person name="O'Donnell K."/>
            <person name="Stajich J.E."/>
            <person name="Bonito G."/>
        </authorList>
    </citation>
    <scope>NUCLEOTIDE SEQUENCE</scope>
    <source>
        <strain evidence="2">MES-2147</strain>
    </source>
</reference>
<dbReference type="OrthoDB" id="2370379at2759"/>
<dbReference type="EMBL" id="JAAAHW010000372">
    <property type="protein sequence ID" value="KAG0003173.1"/>
    <property type="molecule type" value="Genomic_DNA"/>
</dbReference>
<keyword evidence="3" id="KW-1185">Reference proteome</keyword>
<protein>
    <submittedName>
        <fullName evidence="2">Uncharacterized protein</fullName>
    </submittedName>
</protein>
<feature type="compositionally biased region" description="Basic and acidic residues" evidence="1">
    <location>
        <begin position="32"/>
        <end position="62"/>
    </location>
</feature>
<proteinExistence type="predicted"/>
<evidence type="ECO:0000313" key="2">
    <source>
        <dbReference type="EMBL" id="KAG0003173.1"/>
    </source>
</evidence>